<evidence type="ECO:0000256" key="1">
    <source>
        <dbReference type="ARBA" id="ARBA00022734"/>
    </source>
</evidence>
<keyword evidence="2" id="KW-1015">Disulfide bond</keyword>
<organism evidence="3 4">
    <name type="scientific">Esox lucius</name>
    <name type="common">Northern pike</name>
    <dbReference type="NCBI Taxonomy" id="8010"/>
    <lineage>
        <taxon>Eukaryota</taxon>
        <taxon>Metazoa</taxon>
        <taxon>Chordata</taxon>
        <taxon>Craniata</taxon>
        <taxon>Vertebrata</taxon>
        <taxon>Euteleostomi</taxon>
        <taxon>Actinopterygii</taxon>
        <taxon>Neopterygii</taxon>
        <taxon>Teleostei</taxon>
        <taxon>Protacanthopterygii</taxon>
        <taxon>Esociformes</taxon>
        <taxon>Esocidae</taxon>
        <taxon>Esox</taxon>
    </lineage>
</organism>
<evidence type="ECO:0000313" key="3">
    <source>
        <dbReference type="Ensembl" id="ENSELUP00000035394.3"/>
    </source>
</evidence>
<dbReference type="GO" id="GO:0030246">
    <property type="term" value="F:carbohydrate binding"/>
    <property type="evidence" value="ECO:0007669"/>
    <property type="project" value="UniProtKB-KW"/>
</dbReference>
<dbReference type="STRING" id="8010.ENSELUP00000035394"/>
<accession>A0A3P9A3R5</accession>
<dbReference type="SUPFAM" id="SSF56436">
    <property type="entry name" value="C-type lectin-like"/>
    <property type="match status" value="1"/>
</dbReference>
<evidence type="ECO:0008006" key="5">
    <source>
        <dbReference type="Google" id="ProtNLM"/>
    </source>
</evidence>
<dbReference type="Bgee" id="ENSELUG00000014354">
    <property type="expression patterns" value="Expressed in head kidney and 3 other cell types or tissues"/>
</dbReference>
<reference evidence="3" key="2">
    <citation type="submission" date="2020-02" db="EMBL/GenBank/DDBJ databases">
        <title>Esox lucius (northern pike) genome, fEsoLuc1, primary haplotype.</title>
        <authorList>
            <person name="Myers G."/>
            <person name="Karagic N."/>
            <person name="Meyer A."/>
            <person name="Pippel M."/>
            <person name="Reichard M."/>
            <person name="Winkler S."/>
            <person name="Tracey A."/>
            <person name="Sims Y."/>
            <person name="Howe K."/>
            <person name="Rhie A."/>
            <person name="Formenti G."/>
            <person name="Durbin R."/>
            <person name="Fedrigo O."/>
            <person name="Jarvis E.D."/>
        </authorList>
    </citation>
    <scope>NUCLEOTIDE SEQUENCE [LARGE SCALE GENOMIC DNA]</scope>
</reference>
<dbReference type="InterPro" id="IPR016186">
    <property type="entry name" value="C-type_lectin-like/link_sf"/>
</dbReference>
<reference evidence="3" key="3">
    <citation type="submission" date="2025-08" db="UniProtKB">
        <authorList>
            <consortium name="Ensembl"/>
        </authorList>
    </citation>
    <scope>IDENTIFICATION</scope>
</reference>
<protein>
    <recommendedName>
        <fullName evidence="5">C-type lectin domain-containing protein</fullName>
    </recommendedName>
</protein>
<dbReference type="InterPro" id="IPR016187">
    <property type="entry name" value="CTDL_fold"/>
</dbReference>
<sequence>SPSLNKYNQNKTLSTVAASPKCIVDMHGLSMLNQQSTLLDTTYYAEPYFSYPALGLVSASQTLPQPPDPRCRLCPENWLWKSGHCYFFSVGLEEDQTWGHSAEFCRQNNASLAFIGDHDEMVHTQETGLLDRAEE</sequence>
<proteinExistence type="predicted"/>
<dbReference type="AlphaFoldDB" id="A0A3P9A3R5"/>
<dbReference type="GeneTree" id="ENSGT00940000175986"/>
<keyword evidence="1" id="KW-0430">Lectin</keyword>
<evidence type="ECO:0000313" key="4">
    <source>
        <dbReference type="Proteomes" id="UP000265140"/>
    </source>
</evidence>
<keyword evidence="4" id="KW-1185">Reference proteome</keyword>
<dbReference type="Proteomes" id="UP000265140">
    <property type="component" value="Chromosome 24"/>
</dbReference>
<dbReference type="Ensembl" id="ENSELUT00000023093.3">
    <property type="protein sequence ID" value="ENSELUP00000035394.3"/>
    <property type="gene ID" value="ENSELUG00000014354.3"/>
</dbReference>
<dbReference type="InParanoid" id="A0A3P9A3R5"/>
<dbReference type="InterPro" id="IPR051379">
    <property type="entry name" value="C-type_Lectin_Receptor_IMM"/>
</dbReference>
<name>A0A3P9A3R5_ESOLU</name>
<reference evidence="3" key="4">
    <citation type="submission" date="2025-09" db="UniProtKB">
        <authorList>
            <consortium name="Ensembl"/>
        </authorList>
    </citation>
    <scope>IDENTIFICATION</scope>
</reference>
<dbReference type="PANTHER" id="PTHR46746">
    <property type="entry name" value="KILLER CELL LECTIN-LIKE RECEPTOR SUBFAMILY F MEMBER 2"/>
    <property type="match status" value="1"/>
</dbReference>
<reference evidence="4" key="1">
    <citation type="journal article" date="2014" name="PLoS ONE">
        <title>The genome and linkage map of the northern pike (Esox lucius): conserved synteny revealed between the salmonid sister group and the Neoteleostei.</title>
        <authorList>
            <person name="Rondeau E.B."/>
            <person name="Minkley D.R."/>
            <person name="Leong J.S."/>
            <person name="Messmer A.M."/>
            <person name="Jantzen J.R."/>
            <person name="von Schalburg K.R."/>
            <person name="Lemon C."/>
            <person name="Bird N.H."/>
            <person name="Koop B.F."/>
        </authorList>
    </citation>
    <scope>NUCLEOTIDE SEQUENCE</scope>
</reference>
<evidence type="ECO:0000256" key="2">
    <source>
        <dbReference type="ARBA" id="ARBA00023157"/>
    </source>
</evidence>
<dbReference type="PANTHER" id="PTHR46746:SF9">
    <property type="entry name" value="CD209 ANTIGEN-LIKE PROTEIN C-LIKE"/>
    <property type="match status" value="1"/>
</dbReference>
<dbReference type="Gene3D" id="3.10.100.10">
    <property type="entry name" value="Mannose-Binding Protein A, subunit A"/>
    <property type="match status" value="1"/>
</dbReference>